<dbReference type="Proteomes" id="UP001144280">
    <property type="component" value="Unassembled WGS sequence"/>
</dbReference>
<reference evidence="2" key="1">
    <citation type="submission" date="2022-12" db="EMBL/GenBank/DDBJ databases">
        <title>New Phytohabitans aurantiacus sp. RD004123 nov., an actinomycete isolated from soil.</title>
        <authorList>
            <person name="Triningsih D.W."/>
            <person name="Harunari E."/>
            <person name="Igarashi Y."/>
        </authorList>
    </citation>
    <scope>NUCLEOTIDE SEQUENCE</scope>
    <source>
        <strain evidence="2">RD004123</strain>
    </source>
</reference>
<evidence type="ECO:0000313" key="2">
    <source>
        <dbReference type="EMBL" id="GLH94732.1"/>
    </source>
</evidence>
<dbReference type="EMBL" id="BSDI01000001">
    <property type="protein sequence ID" value="GLH94732.1"/>
    <property type="molecule type" value="Genomic_DNA"/>
</dbReference>
<evidence type="ECO:0008006" key="4">
    <source>
        <dbReference type="Google" id="ProtNLM"/>
    </source>
</evidence>
<comment type="caution">
    <text evidence="2">The sequence shown here is derived from an EMBL/GenBank/DDBJ whole genome shotgun (WGS) entry which is preliminary data.</text>
</comment>
<feature type="compositionally biased region" description="Pro residues" evidence="1">
    <location>
        <begin position="1"/>
        <end position="21"/>
    </location>
</feature>
<proteinExistence type="predicted"/>
<feature type="region of interest" description="Disordered" evidence="1">
    <location>
        <begin position="1"/>
        <end position="44"/>
    </location>
</feature>
<protein>
    <recommendedName>
        <fullName evidence="4">CSD domain-containing protein</fullName>
    </recommendedName>
</protein>
<dbReference type="RefSeq" id="WP_281891540.1">
    <property type="nucleotide sequence ID" value="NZ_BSDI01000001.1"/>
</dbReference>
<evidence type="ECO:0000256" key="1">
    <source>
        <dbReference type="SAM" id="MobiDB-lite"/>
    </source>
</evidence>
<organism evidence="2 3">
    <name type="scientific">Phytohabitans aurantiacus</name>
    <dbReference type="NCBI Taxonomy" id="3016789"/>
    <lineage>
        <taxon>Bacteria</taxon>
        <taxon>Bacillati</taxon>
        <taxon>Actinomycetota</taxon>
        <taxon>Actinomycetes</taxon>
        <taxon>Micromonosporales</taxon>
        <taxon>Micromonosporaceae</taxon>
    </lineage>
</organism>
<evidence type="ECO:0000313" key="3">
    <source>
        <dbReference type="Proteomes" id="UP001144280"/>
    </source>
</evidence>
<gene>
    <name evidence="2" type="ORF">Pa4123_00040</name>
</gene>
<sequence length="98" mass="10442">MEPSTTPPPPTSSAPSKPPATPSDQRPKDIVVGRVTRGGEGPCYGMVTDDGREYALYSTAGTKLAEGNTVKIRFEPLRLKIYCGPGEHISALEITVVK</sequence>
<name>A0ABQ5QLH7_9ACTN</name>
<accession>A0ABQ5QLH7</accession>
<keyword evidence="3" id="KW-1185">Reference proteome</keyword>